<keyword evidence="2" id="KW-0472">Membrane</keyword>
<dbReference type="Proteomes" id="UP000177369">
    <property type="component" value="Unassembled WGS sequence"/>
</dbReference>
<protein>
    <submittedName>
        <fullName evidence="3">Uncharacterized protein</fullName>
    </submittedName>
</protein>
<keyword evidence="1" id="KW-0175">Coiled coil</keyword>
<feature type="transmembrane region" description="Helical" evidence="2">
    <location>
        <begin position="15"/>
        <end position="34"/>
    </location>
</feature>
<keyword evidence="2" id="KW-1133">Transmembrane helix</keyword>
<proteinExistence type="predicted"/>
<dbReference type="EMBL" id="MFBD01000040">
    <property type="protein sequence ID" value="OGD87992.1"/>
    <property type="molecule type" value="Genomic_DNA"/>
</dbReference>
<comment type="caution">
    <text evidence="3">The sequence shown here is derived from an EMBL/GenBank/DDBJ whole genome shotgun (WGS) entry which is preliminary data.</text>
</comment>
<evidence type="ECO:0000313" key="4">
    <source>
        <dbReference type="Proteomes" id="UP000177369"/>
    </source>
</evidence>
<accession>A0A1F5G803</accession>
<evidence type="ECO:0000256" key="1">
    <source>
        <dbReference type="SAM" id="Coils"/>
    </source>
</evidence>
<dbReference type="STRING" id="1797714.A3D04_02930"/>
<organism evidence="3 4">
    <name type="scientific">Candidatus Curtissbacteria bacterium RIFCSPHIGHO2_02_FULL_40_16b</name>
    <dbReference type="NCBI Taxonomy" id="1797714"/>
    <lineage>
        <taxon>Bacteria</taxon>
        <taxon>Candidatus Curtissiibacteriota</taxon>
    </lineage>
</organism>
<keyword evidence="2" id="KW-0812">Transmembrane</keyword>
<gene>
    <name evidence="3" type="ORF">A3D04_02930</name>
</gene>
<evidence type="ECO:0000256" key="2">
    <source>
        <dbReference type="SAM" id="Phobius"/>
    </source>
</evidence>
<dbReference type="AlphaFoldDB" id="A0A1F5G803"/>
<reference evidence="3 4" key="1">
    <citation type="journal article" date="2016" name="Nat. Commun.">
        <title>Thousands of microbial genomes shed light on interconnected biogeochemical processes in an aquifer system.</title>
        <authorList>
            <person name="Anantharaman K."/>
            <person name="Brown C.T."/>
            <person name="Hug L.A."/>
            <person name="Sharon I."/>
            <person name="Castelle C.J."/>
            <person name="Probst A.J."/>
            <person name="Thomas B.C."/>
            <person name="Singh A."/>
            <person name="Wilkins M.J."/>
            <person name="Karaoz U."/>
            <person name="Brodie E.L."/>
            <person name="Williams K.H."/>
            <person name="Hubbard S.S."/>
            <person name="Banfield J.F."/>
        </authorList>
    </citation>
    <scope>NUCLEOTIDE SEQUENCE [LARGE SCALE GENOMIC DNA]</scope>
</reference>
<feature type="coiled-coil region" evidence="1">
    <location>
        <begin position="275"/>
        <end position="312"/>
    </location>
</feature>
<name>A0A1F5G803_9BACT</name>
<sequence>MPKFAAKDLIKFPNALYFVSIFLILLLVAVYLIYEFHRQLTISAKQQYIGLISANLISTDQSIDELLNTLNVGQSSYDKILGSKDASGTFNYNIIVGNNQKSLNQIELLKDNLNFQKNLQENAKTPGEYRGLENGFNNYYTESTEFLEKLEQNYEYENGLLKNLSQISVGSDISQKDLWQTNDKELILNYFTNLKSGIASSLEKLSQFKTPQKYEEYYNLHLSYLQLLTSAAEEIVSLLEEEELIQDSESPGSIEVAYKVATEAQNEINLLMPKLVEERERIFKLKETLADVEKLANIQQNLEGEIKNLYQLLYAQSSSKYSFGF</sequence>
<evidence type="ECO:0000313" key="3">
    <source>
        <dbReference type="EMBL" id="OGD87992.1"/>
    </source>
</evidence>